<gene>
    <name evidence="3" type="ORF">DFA_11956</name>
</gene>
<dbReference type="PANTHER" id="PTHR31494:SF3">
    <property type="entry name" value="THH1_TOM1_TOM3 DOMAIN-CONTAINING PROTEIN"/>
    <property type="match status" value="1"/>
</dbReference>
<dbReference type="AlphaFoldDB" id="F4QEY0"/>
<dbReference type="PANTHER" id="PTHR31494">
    <property type="entry name" value="THH1_TOM1_TOM3 DOMAIN-CONTAINING PROTEIN-RELATED-RELATED"/>
    <property type="match status" value="1"/>
</dbReference>
<dbReference type="OrthoDB" id="24088at2759"/>
<name>F4QEY0_CACFS</name>
<feature type="compositionally biased region" description="Gly residues" evidence="1">
    <location>
        <begin position="282"/>
        <end position="298"/>
    </location>
</feature>
<proteinExistence type="predicted"/>
<dbReference type="EMBL" id="GL883029">
    <property type="protein sequence ID" value="EGG14187.1"/>
    <property type="molecule type" value="Genomic_DNA"/>
</dbReference>
<feature type="region of interest" description="Disordered" evidence="1">
    <location>
        <begin position="372"/>
        <end position="426"/>
    </location>
</feature>
<keyword evidence="2" id="KW-0812">Transmembrane</keyword>
<feature type="transmembrane region" description="Helical" evidence="2">
    <location>
        <begin position="119"/>
        <end position="140"/>
    </location>
</feature>
<evidence type="ECO:0000256" key="1">
    <source>
        <dbReference type="SAM" id="MobiDB-lite"/>
    </source>
</evidence>
<protein>
    <submittedName>
        <fullName evidence="3">Uncharacterized protein</fullName>
    </submittedName>
</protein>
<dbReference type="GeneID" id="14866369"/>
<organism evidence="3 4">
    <name type="scientific">Cavenderia fasciculata</name>
    <name type="common">Slime mold</name>
    <name type="synonym">Dictyostelium fasciculatum</name>
    <dbReference type="NCBI Taxonomy" id="261658"/>
    <lineage>
        <taxon>Eukaryota</taxon>
        <taxon>Amoebozoa</taxon>
        <taxon>Evosea</taxon>
        <taxon>Eumycetozoa</taxon>
        <taxon>Dictyostelia</taxon>
        <taxon>Acytosteliales</taxon>
        <taxon>Cavenderiaceae</taxon>
        <taxon>Cavenderia</taxon>
    </lineage>
</organism>
<feature type="compositionally biased region" description="Low complexity" evidence="1">
    <location>
        <begin position="270"/>
        <end position="281"/>
    </location>
</feature>
<feature type="transmembrane region" description="Helical" evidence="2">
    <location>
        <begin position="199"/>
        <end position="221"/>
    </location>
</feature>
<feature type="compositionally biased region" description="Pro residues" evidence="1">
    <location>
        <begin position="415"/>
        <end position="426"/>
    </location>
</feature>
<sequence length="426" mass="47626">MLTKNSFTEDPQLDILVAVYLVVRIIVMLILWVICIVQLYYDFNILKASKRPFNSRFYVFLNLSLFPLDVDFGSPSVYSAIVATYLLFNCWCFVGCYWMQLLYTFFISKGVRHQNTARVWKLSWGLIGLNTVYMVVYIIVCAKVKEIAPKFYTISFIVLLATASLTFFVNGCILVVQMKRHDQKTQSTIITATRKKTKILAIGLIIQLICLIVRDIIYSVFKISMDDNLRHLYTFITFFFEVFIVINIMIAVSQKPLHYLLLRPVNQQKSGVTSTGDSDYSGGAGGGSTGNTTSGGGSIRQKGFSGSVRLEESNSRDTSASAEPKEKEKKKVEEKKVEQGKIDNSNPNNRHVVIPASILEGYVHNYDIFTSEDGSDDEDAHTLDGSDVSFPIDTPTLPHRSIASMDISMSRSPPLGSPPLGAPPLP</sequence>
<evidence type="ECO:0000256" key="2">
    <source>
        <dbReference type="SAM" id="Phobius"/>
    </source>
</evidence>
<feature type="transmembrane region" description="Helical" evidence="2">
    <location>
        <begin position="15"/>
        <end position="41"/>
    </location>
</feature>
<keyword evidence="2" id="KW-0472">Membrane</keyword>
<evidence type="ECO:0000313" key="3">
    <source>
        <dbReference type="EMBL" id="EGG14187.1"/>
    </source>
</evidence>
<feature type="region of interest" description="Disordered" evidence="1">
    <location>
        <begin position="269"/>
        <end position="349"/>
    </location>
</feature>
<feature type="transmembrane region" description="Helical" evidence="2">
    <location>
        <begin position="76"/>
        <end position="98"/>
    </location>
</feature>
<dbReference type="RefSeq" id="XP_004350895.1">
    <property type="nucleotide sequence ID" value="XM_004350844.1"/>
</dbReference>
<accession>F4QEY0</accession>
<feature type="transmembrane region" description="Helical" evidence="2">
    <location>
        <begin position="53"/>
        <end position="70"/>
    </location>
</feature>
<feature type="compositionally biased region" description="Basic and acidic residues" evidence="1">
    <location>
        <begin position="323"/>
        <end position="341"/>
    </location>
</feature>
<evidence type="ECO:0000313" key="4">
    <source>
        <dbReference type="Proteomes" id="UP000007797"/>
    </source>
</evidence>
<dbReference type="KEGG" id="dfa:DFA_11956"/>
<dbReference type="Proteomes" id="UP000007797">
    <property type="component" value="Unassembled WGS sequence"/>
</dbReference>
<keyword evidence="2" id="KW-1133">Transmembrane helix</keyword>
<feature type="transmembrane region" description="Helical" evidence="2">
    <location>
        <begin position="152"/>
        <end position="178"/>
    </location>
</feature>
<keyword evidence="4" id="KW-1185">Reference proteome</keyword>
<feature type="transmembrane region" description="Helical" evidence="2">
    <location>
        <begin position="233"/>
        <end position="253"/>
    </location>
</feature>
<reference evidence="4" key="1">
    <citation type="journal article" date="2011" name="Genome Res.">
        <title>Phylogeny-wide analysis of social amoeba genomes highlights ancient origins for complex intercellular communication.</title>
        <authorList>
            <person name="Heidel A.J."/>
            <person name="Lawal H.M."/>
            <person name="Felder M."/>
            <person name="Schilde C."/>
            <person name="Helps N.R."/>
            <person name="Tunggal B."/>
            <person name="Rivero F."/>
            <person name="John U."/>
            <person name="Schleicher M."/>
            <person name="Eichinger L."/>
            <person name="Platzer M."/>
            <person name="Noegel A.A."/>
            <person name="Schaap P."/>
            <person name="Gloeckner G."/>
        </authorList>
    </citation>
    <scope>NUCLEOTIDE SEQUENCE [LARGE SCALE GENOMIC DNA]</scope>
    <source>
        <strain evidence="4">SH3</strain>
    </source>
</reference>